<keyword evidence="3" id="KW-0479">Metal-binding</keyword>
<evidence type="ECO:0000313" key="9">
    <source>
        <dbReference type="Proteomes" id="UP000198806"/>
    </source>
</evidence>
<evidence type="ECO:0000313" key="8">
    <source>
        <dbReference type="EMBL" id="SFO19085.1"/>
    </source>
</evidence>
<dbReference type="InterPro" id="IPR006638">
    <property type="entry name" value="Elp3/MiaA/NifB-like_rSAM"/>
</dbReference>
<name>A0A1I5F5R0_9FIRM</name>
<evidence type="ECO:0000259" key="7">
    <source>
        <dbReference type="PROSITE" id="PS51918"/>
    </source>
</evidence>
<evidence type="ECO:0000259" key="6">
    <source>
        <dbReference type="PROSITE" id="PS51332"/>
    </source>
</evidence>
<dbReference type="SFLD" id="SFLDG01123">
    <property type="entry name" value="methyltransferase_(Class_B)"/>
    <property type="match status" value="1"/>
</dbReference>
<gene>
    <name evidence="8" type="ORF">SAMN04489757_11255</name>
</gene>
<dbReference type="SFLD" id="SFLDS00029">
    <property type="entry name" value="Radical_SAM"/>
    <property type="match status" value="1"/>
</dbReference>
<evidence type="ECO:0000256" key="2">
    <source>
        <dbReference type="ARBA" id="ARBA00022691"/>
    </source>
</evidence>
<dbReference type="PANTHER" id="PTHR43409">
    <property type="entry name" value="ANAEROBIC MAGNESIUM-PROTOPORPHYRIN IX MONOMETHYL ESTER CYCLASE-RELATED"/>
    <property type="match status" value="1"/>
</dbReference>
<dbReference type="InterPro" id="IPR023404">
    <property type="entry name" value="rSAM_horseshoe"/>
</dbReference>
<accession>A0A1I5F5R0</accession>
<feature type="domain" description="Radical SAM core" evidence="7">
    <location>
        <begin position="189"/>
        <end position="419"/>
    </location>
</feature>
<keyword evidence="2" id="KW-0949">S-adenosyl-L-methionine</keyword>
<evidence type="ECO:0000256" key="4">
    <source>
        <dbReference type="ARBA" id="ARBA00023004"/>
    </source>
</evidence>
<dbReference type="GO" id="GO:0046872">
    <property type="term" value="F:metal ion binding"/>
    <property type="evidence" value="ECO:0007669"/>
    <property type="project" value="UniProtKB-KW"/>
</dbReference>
<evidence type="ECO:0000256" key="1">
    <source>
        <dbReference type="ARBA" id="ARBA00001966"/>
    </source>
</evidence>
<dbReference type="EMBL" id="FOWD01000012">
    <property type="protein sequence ID" value="SFO19085.1"/>
    <property type="molecule type" value="Genomic_DNA"/>
</dbReference>
<dbReference type="CDD" id="cd02068">
    <property type="entry name" value="radical_SAM_B12_BD"/>
    <property type="match status" value="1"/>
</dbReference>
<dbReference type="RefSeq" id="WP_091686139.1">
    <property type="nucleotide sequence ID" value="NZ_BAABFM010000014.1"/>
</dbReference>
<keyword evidence="4" id="KW-0408">Iron</keyword>
<dbReference type="SMART" id="SM00729">
    <property type="entry name" value="Elp3"/>
    <property type="match status" value="1"/>
</dbReference>
<dbReference type="Gene3D" id="3.40.50.280">
    <property type="entry name" value="Cobalamin-binding domain"/>
    <property type="match status" value="1"/>
</dbReference>
<dbReference type="InterPro" id="IPR058240">
    <property type="entry name" value="rSAM_sf"/>
</dbReference>
<dbReference type="GO" id="GO:0051539">
    <property type="term" value="F:4 iron, 4 sulfur cluster binding"/>
    <property type="evidence" value="ECO:0007669"/>
    <property type="project" value="UniProtKB-KW"/>
</dbReference>
<dbReference type="SMR" id="A0A1I5F5R0"/>
<comment type="cofactor">
    <cofactor evidence="1">
        <name>[4Fe-4S] cluster</name>
        <dbReference type="ChEBI" id="CHEBI:49883"/>
    </cofactor>
</comment>
<keyword evidence="9" id="KW-1185">Reference proteome</keyword>
<dbReference type="AlphaFoldDB" id="A0A1I5F5R0"/>
<dbReference type="InterPro" id="IPR051198">
    <property type="entry name" value="BchE-like"/>
</dbReference>
<dbReference type="Proteomes" id="UP000198806">
    <property type="component" value="Unassembled WGS sequence"/>
</dbReference>
<dbReference type="PANTHER" id="PTHR43409:SF16">
    <property type="entry name" value="SLR0320 PROTEIN"/>
    <property type="match status" value="1"/>
</dbReference>
<sequence length="434" mass="50467">MKNKVLLINLPCHSTMQDFVDNSFQYNPALGLLAITDYLSMFDFEALILDYNYNEINYGELFDYIDKKGVTMIAFTAYTENLNTMLKFIRIIKKQFRNVKIAVGGPHATLRPEEIIKNQNVDFVLSRDGEATFLELMLHLEMGDNLISLDKIKGLYYSQGERKIQNENREVVSDLNLLPIINRERVDTKRYRSIVSIYSSKGCPAKCIYCSASAISGAKYRMRNIKNVFLECQVIYNQMEPDTDKLYFIDDTFTVNVKRVREWCSLCNEYKLKMKWSCESRVDVMNEEIIDLIASTDCFSIQFGVESGNQEVLNKIKKNIKLSHLERIVDYIKQYKIGIFLSLILGHFCDTEETMMETIELAKRLRKLNPNVEYGISVNTPFPGTWQYENADKIGLRITDRDYSNYDLITPVIETEHFNKARLEELRNLANSFT</sequence>
<dbReference type="GO" id="GO:0003824">
    <property type="term" value="F:catalytic activity"/>
    <property type="evidence" value="ECO:0007669"/>
    <property type="project" value="InterPro"/>
</dbReference>
<organism evidence="8 9">
    <name type="scientific">Anaerocolumna aminovalerica</name>
    <dbReference type="NCBI Taxonomy" id="1527"/>
    <lineage>
        <taxon>Bacteria</taxon>
        <taxon>Bacillati</taxon>
        <taxon>Bacillota</taxon>
        <taxon>Clostridia</taxon>
        <taxon>Lachnospirales</taxon>
        <taxon>Lachnospiraceae</taxon>
        <taxon>Anaerocolumna</taxon>
    </lineage>
</organism>
<dbReference type="InterPro" id="IPR034466">
    <property type="entry name" value="Methyltransferase_Class_B"/>
</dbReference>
<dbReference type="PROSITE" id="PS51332">
    <property type="entry name" value="B12_BINDING"/>
    <property type="match status" value="1"/>
</dbReference>
<proteinExistence type="predicted"/>
<dbReference type="InterPro" id="IPR007197">
    <property type="entry name" value="rSAM"/>
</dbReference>
<dbReference type="Pfam" id="PF04055">
    <property type="entry name" value="Radical_SAM"/>
    <property type="match status" value="1"/>
</dbReference>
<protein>
    <submittedName>
        <fullName evidence="8">Radical SAM superfamily enzyme YgiQ, UPF0313 family</fullName>
    </submittedName>
</protein>
<keyword evidence="5" id="KW-0411">Iron-sulfur</keyword>
<evidence type="ECO:0000256" key="5">
    <source>
        <dbReference type="ARBA" id="ARBA00023014"/>
    </source>
</evidence>
<dbReference type="OrthoDB" id="9801659at2"/>
<dbReference type="GO" id="GO:0005829">
    <property type="term" value="C:cytosol"/>
    <property type="evidence" value="ECO:0007669"/>
    <property type="project" value="TreeGrafter"/>
</dbReference>
<dbReference type="SUPFAM" id="SSF102114">
    <property type="entry name" value="Radical SAM enzymes"/>
    <property type="match status" value="1"/>
</dbReference>
<dbReference type="PROSITE" id="PS51918">
    <property type="entry name" value="RADICAL_SAM"/>
    <property type="match status" value="1"/>
</dbReference>
<dbReference type="Gene3D" id="3.80.30.20">
    <property type="entry name" value="tm_1862 like domain"/>
    <property type="match status" value="1"/>
</dbReference>
<dbReference type="Pfam" id="PF02310">
    <property type="entry name" value="B12-binding"/>
    <property type="match status" value="1"/>
</dbReference>
<reference evidence="8 9" key="1">
    <citation type="submission" date="2016-10" db="EMBL/GenBank/DDBJ databases">
        <authorList>
            <person name="de Groot N.N."/>
        </authorList>
    </citation>
    <scope>NUCLEOTIDE SEQUENCE [LARGE SCALE GENOMIC DNA]</scope>
    <source>
        <strain evidence="8 9">DSM 1283</strain>
    </source>
</reference>
<evidence type="ECO:0000256" key="3">
    <source>
        <dbReference type="ARBA" id="ARBA00022723"/>
    </source>
</evidence>
<dbReference type="GO" id="GO:0031419">
    <property type="term" value="F:cobalamin binding"/>
    <property type="evidence" value="ECO:0007669"/>
    <property type="project" value="InterPro"/>
</dbReference>
<dbReference type="STRING" id="1527.SAMN04489757_11255"/>
<dbReference type="SFLD" id="SFLDG01082">
    <property type="entry name" value="B12-binding_domain_containing"/>
    <property type="match status" value="1"/>
</dbReference>
<feature type="domain" description="B12-binding" evidence="6">
    <location>
        <begin position="15"/>
        <end position="147"/>
    </location>
</feature>
<dbReference type="InterPro" id="IPR006158">
    <property type="entry name" value="Cobalamin-bd"/>
</dbReference>